<gene>
    <name evidence="3" type="ORF">LTR84_011012</name>
</gene>
<accession>A0AAV9NI64</accession>
<reference evidence="3 4" key="1">
    <citation type="submission" date="2023-08" db="EMBL/GenBank/DDBJ databases">
        <title>Black Yeasts Isolated from many extreme environments.</title>
        <authorList>
            <person name="Coleine C."/>
            <person name="Stajich J.E."/>
            <person name="Selbmann L."/>
        </authorList>
    </citation>
    <scope>NUCLEOTIDE SEQUENCE [LARGE SCALE GENOMIC DNA]</scope>
    <source>
        <strain evidence="3 4">CCFEE 5792</strain>
    </source>
</reference>
<dbReference type="InterPro" id="IPR002937">
    <property type="entry name" value="Amino_oxidase"/>
</dbReference>
<feature type="coiled-coil region" evidence="1">
    <location>
        <begin position="312"/>
        <end position="375"/>
    </location>
</feature>
<evidence type="ECO:0000256" key="1">
    <source>
        <dbReference type="SAM" id="Coils"/>
    </source>
</evidence>
<dbReference type="InterPro" id="IPR050464">
    <property type="entry name" value="Zeta_carotene_desat/Oxidored"/>
</dbReference>
<proteinExistence type="predicted"/>
<dbReference type="PANTHER" id="PTHR42923:SF3">
    <property type="entry name" value="PROTOPORPHYRINOGEN OXIDASE"/>
    <property type="match status" value="1"/>
</dbReference>
<keyword evidence="1" id="KW-0175">Coiled coil</keyword>
<evidence type="ECO:0000313" key="3">
    <source>
        <dbReference type="EMBL" id="KAK5058748.1"/>
    </source>
</evidence>
<dbReference type="EMBL" id="JAVRRD010000005">
    <property type="protein sequence ID" value="KAK5058748.1"/>
    <property type="molecule type" value="Genomic_DNA"/>
</dbReference>
<name>A0AAV9NI64_9EURO</name>
<keyword evidence="4" id="KW-1185">Reference proteome</keyword>
<dbReference type="GeneID" id="89979166"/>
<dbReference type="Proteomes" id="UP001358417">
    <property type="component" value="Unassembled WGS sequence"/>
</dbReference>
<evidence type="ECO:0000259" key="2">
    <source>
        <dbReference type="Pfam" id="PF01593"/>
    </source>
</evidence>
<sequence length="536" mass="60206">MPGPAGIVETFRRLYSLFFEPIYAGVFKELGRELSLSPRGDAVEDESVGHFLQRRFGKVVADNFASALFHGIYAGDIYKLSARTLLPSAWFLETKDGSDNGSIVLEVMDMMLKGFKLHPGHVHSFMAMRAAIGNIDASTRSMMSVLEDASVYTFHRGLGSLASRLEESLSQNPNVVIHKQSRAVSVNSSKSDDRLTVHAEHSKEGKQFDYVVSSLGPNSVRTFLEQSAQARGSSIGENVIAACNHSNRSVNVMVVNLYYSDPDLIPDDMRGFGYLIPRSVPVEQNPERALGVIFSTETSGLRGRTDKRQVTRSMVAQSLEQLEAERERLIQQYDILKDKMSDISKTLMRAQENILKRLEEKIEETKRDEERWFGNDPSKDVAEIEIKMGQDTAMGTKLTVMFGGHWWDSWAKSDLPDEKEAITMATTLLGRHLNITDEPTVAKARLAEDCIPQYPVGYRRDMARIHDGLMTEYQGRFKVAGPWWQGAVGVNDCIRKSQETAWSIREQADDQTGLEGYTKDETWYIAQPRTGELTKV</sequence>
<evidence type="ECO:0000313" key="4">
    <source>
        <dbReference type="Proteomes" id="UP001358417"/>
    </source>
</evidence>
<dbReference type="SUPFAM" id="SSF54373">
    <property type="entry name" value="FAD-linked reductases, C-terminal domain"/>
    <property type="match status" value="2"/>
</dbReference>
<comment type="caution">
    <text evidence="3">The sequence shown here is derived from an EMBL/GenBank/DDBJ whole genome shotgun (WGS) entry which is preliminary data.</text>
</comment>
<protein>
    <recommendedName>
        <fullName evidence="2">Amine oxidase domain-containing protein</fullName>
    </recommendedName>
</protein>
<dbReference type="Gene3D" id="3.50.50.60">
    <property type="entry name" value="FAD/NAD(P)-binding domain"/>
    <property type="match status" value="2"/>
</dbReference>
<dbReference type="Pfam" id="PF01593">
    <property type="entry name" value="Amino_oxidase"/>
    <property type="match status" value="1"/>
</dbReference>
<dbReference type="RefSeq" id="XP_064709271.1">
    <property type="nucleotide sequence ID" value="XM_064854545.1"/>
</dbReference>
<dbReference type="AlphaFoldDB" id="A0AAV9NI64"/>
<dbReference type="GO" id="GO:0004729">
    <property type="term" value="F:oxygen-dependent protoporphyrinogen oxidase activity"/>
    <property type="evidence" value="ECO:0007669"/>
    <property type="project" value="TreeGrafter"/>
</dbReference>
<feature type="domain" description="Amine oxidase" evidence="2">
    <location>
        <begin position="37"/>
        <end position="221"/>
    </location>
</feature>
<dbReference type="SUPFAM" id="SSF51905">
    <property type="entry name" value="FAD/NAD(P)-binding domain"/>
    <property type="match status" value="1"/>
</dbReference>
<dbReference type="InterPro" id="IPR036188">
    <property type="entry name" value="FAD/NAD-bd_sf"/>
</dbReference>
<dbReference type="PANTHER" id="PTHR42923">
    <property type="entry name" value="PROTOPORPHYRINOGEN OXIDASE"/>
    <property type="match status" value="1"/>
</dbReference>
<dbReference type="GO" id="GO:0005743">
    <property type="term" value="C:mitochondrial inner membrane"/>
    <property type="evidence" value="ECO:0007669"/>
    <property type="project" value="TreeGrafter"/>
</dbReference>
<organism evidence="3 4">
    <name type="scientific">Exophiala bonariae</name>
    <dbReference type="NCBI Taxonomy" id="1690606"/>
    <lineage>
        <taxon>Eukaryota</taxon>
        <taxon>Fungi</taxon>
        <taxon>Dikarya</taxon>
        <taxon>Ascomycota</taxon>
        <taxon>Pezizomycotina</taxon>
        <taxon>Eurotiomycetes</taxon>
        <taxon>Chaetothyriomycetidae</taxon>
        <taxon>Chaetothyriales</taxon>
        <taxon>Herpotrichiellaceae</taxon>
        <taxon>Exophiala</taxon>
    </lineage>
</organism>